<gene>
    <name evidence="4" type="ORF">HZB08_00825</name>
</gene>
<dbReference type="SUPFAM" id="SSF53671">
    <property type="entry name" value="Aspartate/ornithine carbamoyltransferase"/>
    <property type="match status" value="1"/>
</dbReference>
<feature type="non-terminal residue" evidence="4">
    <location>
        <position position="1"/>
    </location>
</feature>
<evidence type="ECO:0000259" key="3">
    <source>
        <dbReference type="Pfam" id="PF00185"/>
    </source>
</evidence>
<comment type="similarity">
    <text evidence="2">Belongs to the aspartate/ornithine carbamoyltransferase superfamily.</text>
</comment>
<reference evidence="4" key="1">
    <citation type="submission" date="2020-07" db="EMBL/GenBank/DDBJ databases">
        <title>Huge and variable diversity of episymbiotic CPR bacteria and DPANN archaea in groundwater ecosystems.</title>
        <authorList>
            <person name="He C.Y."/>
            <person name="Keren R."/>
            <person name="Whittaker M."/>
            <person name="Farag I.F."/>
            <person name="Doudna J."/>
            <person name="Cate J.H.D."/>
            <person name="Banfield J.F."/>
        </authorList>
    </citation>
    <scope>NUCLEOTIDE SEQUENCE</scope>
    <source>
        <strain evidence="4">NC_groundwater_1860_Pr3_B-0.1um_51_7</strain>
    </source>
</reference>
<evidence type="ECO:0000313" key="4">
    <source>
        <dbReference type="EMBL" id="MBI5078551.1"/>
    </source>
</evidence>
<evidence type="ECO:0000256" key="1">
    <source>
        <dbReference type="ARBA" id="ARBA00022679"/>
    </source>
</evidence>
<accession>A0A9D6UNP5</accession>
<dbReference type="Pfam" id="PF00185">
    <property type="entry name" value="OTCace"/>
    <property type="match status" value="1"/>
</dbReference>
<dbReference type="GO" id="GO:0016743">
    <property type="term" value="F:carboxyl- or carbamoyltransferase activity"/>
    <property type="evidence" value="ECO:0007669"/>
    <property type="project" value="InterPro"/>
</dbReference>
<evidence type="ECO:0000256" key="2">
    <source>
        <dbReference type="RuleBase" id="RU003634"/>
    </source>
</evidence>
<sequence length="96" mass="10651">IKDADFINVLRIQKERMEKGLFPSLEEYAELYGLNAQRLKNAKDNVIVMHPGPINRGVEITSEVADGPYNVILDQVTNGVAIRAAILFLLLGGKED</sequence>
<dbReference type="PRINTS" id="PR00101">
    <property type="entry name" value="ATCASE"/>
</dbReference>
<name>A0A9D6UNP5_UNCSA</name>
<dbReference type="PANTHER" id="PTHR45753:SF6">
    <property type="entry name" value="ASPARTATE CARBAMOYLTRANSFERASE"/>
    <property type="match status" value="1"/>
</dbReference>
<protein>
    <submittedName>
        <fullName evidence="4">Aspartate carbamoyltransferase</fullName>
    </submittedName>
</protein>
<dbReference type="GO" id="GO:0005829">
    <property type="term" value="C:cytosol"/>
    <property type="evidence" value="ECO:0007669"/>
    <property type="project" value="TreeGrafter"/>
</dbReference>
<proteinExistence type="inferred from homology"/>
<dbReference type="GO" id="GO:0016597">
    <property type="term" value="F:amino acid binding"/>
    <property type="evidence" value="ECO:0007669"/>
    <property type="project" value="InterPro"/>
</dbReference>
<feature type="domain" description="Aspartate/ornithine carbamoyltransferase Asp/Orn-binding" evidence="3">
    <location>
        <begin position="1"/>
        <end position="89"/>
    </location>
</feature>
<dbReference type="InterPro" id="IPR006131">
    <property type="entry name" value="Asp_carbamoyltransf_Asp/Orn-bd"/>
</dbReference>
<dbReference type="InterPro" id="IPR036901">
    <property type="entry name" value="Asp/Orn_carbamoylTrfase_sf"/>
</dbReference>
<dbReference type="EMBL" id="JACRKR010000040">
    <property type="protein sequence ID" value="MBI5078551.1"/>
    <property type="molecule type" value="Genomic_DNA"/>
</dbReference>
<organism evidence="4 5">
    <name type="scientific">Candidatus Saganbacteria bacterium</name>
    <dbReference type="NCBI Taxonomy" id="2575572"/>
    <lineage>
        <taxon>Bacteria</taxon>
        <taxon>Bacillati</taxon>
        <taxon>Saganbacteria</taxon>
    </lineage>
</organism>
<dbReference type="PANTHER" id="PTHR45753">
    <property type="entry name" value="ORNITHINE CARBAMOYLTRANSFERASE, MITOCHONDRIAL"/>
    <property type="match status" value="1"/>
</dbReference>
<dbReference type="AlphaFoldDB" id="A0A9D6UNP5"/>
<dbReference type="PRINTS" id="PR00100">
    <property type="entry name" value="AOTCASE"/>
</dbReference>
<evidence type="ECO:0000313" key="5">
    <source>
        <dbReference type="Proteomes" id="UP000808761"/>
    </source>
</evidence>
<comment type="caution">
    <text evidence="4">The sequence shown here is derived from an EMBL/GenBank/DDBJ whole genome shotgun (WGS) entry which is preliminary data.</text>
</comment>
<dbReference type="InterPro" id="IPR006130">
    <property type="entry name" value="Asp/Orn_carbamoylTrfase"/>
</dbReference>
<keyword evidence="1 2" id="KW-0808">Transferase</keyword>
<dbReference type="Gene3D" id="3.40.50.1370">
    <property type="entry name" value="Aspartate/ornithine carbamoyltransferase"/>
    <property type="match status" value="1"/>
</dbReference>
<dbReference type="Proteomes" id="UP000808761">
    <property type="component" value="Unassembled WGS sequence"/>
</dbReference>
<dbReference type="GO" id="GO:0006520">
    <property type="term" value="P:amino acid metabolic process"/>
    <property type="evidence" value="ECO:0007669"/>
    <property type="project" value="InterPro"/>
</dbReference>